<feature type="region of interest" description="Disordered" evidence="1">
    <location>
        <begin position="147"/>
        <end position="173"/>
    </location>
</feature>
<feature type="compositionally biased region" description="Polar residues" evidence="1">
    <location>
        <begin position="1177"/>
        <end position="1200"/>
    </location>
</feature>
<feature type="compositionally biased region" description="Basic and acidic residues" evidence="1">
    <location>
        <begin position="661"/>
        <end position="680"/>
    </location>
</feature>
<name>A0A0F7SXY7_PHARH</name>
<feature type="compositionally biased region" description="Low complexity" evidence="1">
    <location>
        <begin position="347"/>
        <end position="365"/>
    </location>
</feature>
<organism evidence="2">
    <name type="scientific">Phaffia rhodozyma</name>
    <name type="common">Yeast</name>
    <name type="synonym">Xanthophyllomyces dendrorhous</name>
    <dbReference type="NCBI Taxonomy" id="264483"/>
    <lineage>
        <taxon>Eukaryota</taxon>
        <taxon>Fungi</taxon>
        <taxon>Dikarya</taxon>
        <taxon>Basidiomycota</taxon>
        <taxon>Agaricomycotina</taxon>
        <taxon>Tremellomycetes</taxon>
        <taxon>Cystofilobasidiales</taxon>
        <taxon>Mrakiaceae</taxon>
        <taxon>Phaffia</taxon>
    </lineage>
</organism>
<feature type="compositionally biased region" description="Low complexity" evidence="1">
    <location>
        <begin position="186"/>
        <end position="221"/>
    </location>
</feature>
<feature type="region of interest" description="Disordered" evidence="1">
    <location>
        <begin position="186"/>
        <end position="368"/>
    </location>
</feature>
<feature type="compositionally biased region" description="Low complexity" evidence="1">
    <location>
        <begin position="147"/>
        <end position="168"/>
    </location>
</feature>
<feature type="compositionally biased region" description="Low complexity" evidence="1">
    <location>
        <begin position="837"/>
        <end position="846"/>
    </location>
</feature>
<evidence type="ECO:0000256" key="1">
    <source>
        <dbReference type="SAM" id="MobiDB-lite"/>
    </source>
</evidence>
<feature type="compositionally biased region" description="Polar residues" evidence="1">
    <location>
        <begin position="335"/>
        <end position="344"/>
    </location>
</feature>
<feature type="compositionally biased region" description="Low complexity" evidence="1">
    <location>
        <begin position="14"/>
        <end position="25"/>
    </location>
</feature>
<feature type="compositionally biased region" description="Low complexity" evidence="1">
    <location>
        <begin position="1124"/>
        <end position="1165"/>
    </location>
</feature>
<feature type="compositionally biased region" description="Low complexity" evidence="1">
    <location>
        <begin position="260"/>
        <end position="279"/>
    </location>
</feature>
<feature type="compositionally biased region" description="Low complexity" evidence="1">
    <location>
        <begin position="287"/>
        <end position="296"/>
    </location>
</feature>
<proteinExistence type="predicted"/>
<dbReference type="EMBL" id="LN483332">
    <property type="protein sequence ID" value="CED85093.1"/>
    <property type="molecule type" value="Genomic_DNA"/>
</dbReference>
<feature type="compositionally biased region" description="Acidic residues" evidence="1">
    <location>
        <begin position="681"/>
        <end position="697"/>
    </location>
</feature>
<feature type="region of interest" description="Disordered" evidence="1">
    <location>
        <begin position="1"/>
        <end position="119"/>
    </location>
</feature>
<feature type="compositionally biased region" description="Low complexity" evidence="1">
    <location>
        <begin position="552"/>
        <end position="566"/>
    </location>
</feature>
<feature type="compositionally biased region" description="Acidic residues" evidence="1">
    <location>
        <begin position="240"/>
        <end position="251"/>
    </location>
</feature>
<feature type="region of interest" description="Disordered" evidence="1">
    <location>
        <begin position="416"/>
        <end position="706"/>
    </location>
</feature>
<feature type="region of interest" description="Disordered" evidence="1">
    <location>
        <begin position="822"/>
        <end position="846"/>
    </location>
</feature>
<sequence length="1380" mass="147800">MSNSPYIPSNFSFPQTQQTQQQQQQQPPPPPANRANHQSKASSSKRHSHRRSLSVSTRRESLDVMLLPAAAEKQFVKEEKEKEISSQEGRKRALEALEGRKRSPVLSNGPTGWGEKVMIPDLSDDSIDIEQDGTLCFPSFSAGSGSPLIGGSSSGSSNPSSNSSTRSGLTKRDSFGKLLPASVHLSLPSSSSSSLSLQFSPASSLLSPSSPAFSSSNFDSPAGSVSPWFAGAEAGALGEIMEEEEDEEDEDAMAKEKKTVQQSQPSPQALSQPQSVLPPRLGGRLNGSSPRFSSTGSFGGGRFSSNQTFGDQSNKIEDEKKRFQGFTFAKPRSEATVSSFSQPSQTPPAVIIAAPPSPSQSAPLVPILPLTGPAPTPLSENARFRGFSFPKGPVVSSASTKPPRSPVAELIEEFEVCLPDSEEEEKTPNPSTNKFQPAPVPSMTRSFSTPSVPESIDTPPRQTKRALRPLTLTSPPTNLPLPTSSSSISLKGSNLRPLSLSLAASPSVPGGFASLRDSPRHLGGSVSSVSSGGSSMSPSESHSKHVGLGWGRSKPLSMSLSSSTTSDRSHLIGSPSSVNGSLSFQSNFSSPPYSGTRGSDNKRKGSLSYAARFESNGSSSSLVAEETESPNESGAGRKIGPRIPTADSDPFFFSLIEEQPGDDRCEEDGRQLLEAKREQDREEEGEEEEEKADEEPSLLDIVESERDSLKEDVEGWKERCRVLEEKLKDEKRIAGVERDLARERIRKLGDRLAALDGASSSAPCANKNTTIEEHLAAQTRLINEMRDQVFALASSLARSEEARKSAEEALIEERNLQERRVAEGIDEDRRNRHSGSSDRSSSSFSRFSFNGGASSRVGSVISSASTTPDVAEPAEDTLDPWKTSVWGAPKGEMVDLVDFGVIPLPRPLESLVEEEEEEDVETQQHQTFSSSFDESDDNVALGFDLDDNLDSMGGYDNDAPANFHYHSEGIEEEDEEEVPTPVPPIGYASTYSPPSMLTPFDPPLPVKMAANPVELTSMPPSSPVVSSPPPPVVSPAPIPHIRHHSLVRTWKMPNGPINTLLPDENSFLTESSFEQDMEDDEDIKPFGTWVVPDSPYPDGDISQFSSSSFASSLYIPPIVSSAMSSPSSAGGYNDPPSAMLSPASFSSSPRRPGSISSPSAATSTPTRPPKFVHKNQKSQSYRSFTSPNRATPPISRSATYHNSFPSTSSFGSNLNTSSESPSRFSLTGFAGALGSYVFPLNRSASGSLIAPVAGTCSIVPPVEDDGSVSGQWVLKQHNPHSDSLSLEPQVWSIPRSQSQLRLDQSTSSSVAATTGLNSSVRSNISVGSGSGLKRELSTKKKRPLAYVDPKNQPKPFAAPLSAIDFRNTVCGDCAGHVYEL</sequence>
<feature type="compositionally biased region" description="Acidic residues" evidence="1">
    <location>
        <begin position="416"/>
        <end position="425"/>
    </location>
</feature>
<feature type="compositionally biased region" description="Polar residues" evidence="1">
    <location>
        <begin position="574"/>
        <end position="598"/>
    </location>
</feature>
<feature type="compositionally biased region" description="Polar residues" evidence="1">
    <location>
        <begin position="443"/>
        <end position="452"/>
    </location>
</feature>
<feature type="region of interest" description="Disordered" evidence="1">
    <location>
        <begin position="1124"/>
        <end position="1200"/>
    </location>
</feature>
<reference evidence="2" key="1">
    <citation type="submission" date="2014-08" db="EMBL/GenBank/DDBJ databases">
        <authorList>
            <person name="Sharma Rahul"/>
            <person name="Thines Marco"/>
        </authorList>
    </citation>
    <scope>NUCLEOTIDE SEQUENCE</scope>
</reference>
<feature type="compositionally biased region" description="Low complexity" evidence="1">
    <location>
        <begin position="523"/>
        <end position="540"/>
    </location>
</feature>
<feature type="compositionally biased region" description="Polar residues" evidence="1">
    <location>
        <begin position="1"/>
        <end position="13"/>
    </location>
</feature>
<feature type="compositionally biased region" description="Low complexity" evidence="1">
    <location>
        <begin position="469"/>
        <end position="507"/>
    </location>
</feature>
<feature type="compositionally biased region" description="Low complexity" evidence="1">
    <location>
        <begin position="230"/>
        <end position="239"/>
    </location>
</feature>
<protein>
    <submittedName>
        <fullName evidence="2">Uncharacterized protein</fullName>
    </submittedName>
</protein>
<feature type="compositionally biased region" description="Basic residues" evidence="1">
    <location>
        <begin position="43"/>
        <end position="52"/>
    </location>
</feature>
<evidence type="ECO:0000313" key="2">
    <source>
        <dbReference type="EMBL" id="CED85093.1"/>
    </source>
</evidence>
<accession>A0A0F7SXY7</accession>
<feature type="compositionally biased region" description="Basic and acidic residues" evidence="1">
    <location>
        <begin position="74"/>
        <end position="101"/>
    </location>
</feature>